<dbReference type="EMBL" id="JAUJYO010000019">
    <property type="protein sequence ID" value="KAK1287027.1"/>
    <property type="molecule type" value="Genomic_DNA"/>
</dbReference>
<comment type="similarity">
    <text evidence="2">Belongs to the MCTP family.</text>
</comment>
<evidence type="ECO:0000256" key="5">
    <source>
        <dbReference type="ARBA" id="ARBA00022989"/>
    </source>
</evidence>
<dbReference type="CDD" id="cd08379">
    <property type="entry name" value="C2D_MCTP_PRT_plant"/>
    <property type="match status" value="1"/>
</dbReference>
<feature type="domain" description="C2" evidence="8">
    <location>
        <begin position="25"/>
        <end position="145"/>
    </location>
</feature>
<evidence type="ECO:0000256" key="6">
    <source>
        <dbReference type="ARBA" id="ARBA00023136"/>
    </source>
</evidence>
<dbReference type="SUPFAM" id="SSF49562">
    <property type="entry name" value="C2 domain (Calcium/lipid-binding domain, CaLB)"/>
    <property type="match status" value="3"/>
</dbReference>
<dbReference type="CDD" id="cd08378">
    <property type="entry name" value="C2B_MCTP_PRT_plant"/>
    <property type="match status" value="1"/>
</dbReference>
<sequence>MMMQRPLPPEEYSLKETSPHLGGVIAKGDKLTSTYDLVEQMQYLYVRVVKARDLPAKDITGSCDPYVEIKLGNYKGTTPHFEKKTNPEWNQVFAFSKDRIQASVIEVTVKDKDFVKDDFIGRVSFDLTEVPKRVPPDSPLAPQWYRLEDKKGDKAKGELMLAVWMGTQADEAFPEAWHSDAAAVPSEGLASIRSKVYLSPKLWYVRVNIIEAQDLLVSDKDRYPEVLVKAVLGNQALRTRVSPSRNLNPMWNEDLLFVAAEPFEEHLVLSVEDRVGPNKDEVLGKVAIPLQNVERRLDYRAVNTKWYNLERHVVIAEGDQKKETTKFLSRIHLRICLDGGYHVLDESTHYSSDLRPTAKQLWKSSIGVLEVGILTSQGLLPMKTKDGKGTTDAYCVAKYGQKWIRTRTIIDCFSKWNEQYTWEVFDPCTVVTVGVFDNCHLQGGDKATGTKDSRIGKVRIRLSTLETDRVYTHSYPLLVLHPSGVKKMGEVQLAVRFTCSSLLNMLYIYSQPLLPKMHYLHPLSVTQLDNLRHQATQIVSMRLGRAEPPLRKEVVEYMIDVDSHMWSMRKSKANFFRIMGVLGGLIAVSRWFDQVRKWKNPLTTVLIHVLFIILVLYPELILPTAFLYLFLIGIWYYRWRPRQPPHMDTRLSHAESVHPDELDEEFDTFPTSRPPDIVRMRYDRLRSVAGRIQTVVGDLATQGERLQSLLSWRDPRATALFLTFCLIAAIVLYVTPFRVVALVAGIYALRHPRFRHKLPSAPLNFFRTLPARTDSML</sequence>
<dbReference type="InterPro" id="IPR000008">
    <property type="entry name" value="C2_dom"/>
</dbReference>
<dbReference type="AlphaFoldDB" id="A0AAV9CE09"/>
<dbReference type="InterPro" id="IPR047259">
    <property type="entry name" value="QUIRKY-like"/>
</dbReference>
<dbReference type="FunFam" id="2.60.40.150:FF:000128">
    <property type="entry name" value="C2 domain-containing protein"/>
    <property type="match status" value="1"/>
</dbReference>
<evidence type="ECO:0000256" key="2">
    <source>
        <dbReference type="ARBA" id="ARBA00007923"/>
    </source>
</evidence>
<feature type="transmembrane region" description="Helical" evidence="7">
    <location>
        <begin position="719"/>
        <end position="749"/>
    </location>
</feature>
<feature type="transmembrane region" description="Helical" evidence="7">
    <location>
        <begin position="604"/>
        <end position="637"/>
    </location>
</feature>
<evidence type="ECO:0000256" key="4">
    <source>
        <dbReference type="ARBA" id="ARBA00022737"/>
    </source>
</evidence>
<organism evidence="9 10">
    <name type="scientific">Acorus calamus</name>
    <name type="common">Sweet flag</name>
    <dbReference type="NCBI Taxonomy" id="4465"/>
    <lineage>
        <taxon>Eukaryota</taxon>
        <taxon>Viridiplantae</taxon>
        <taxon>Streptophyta</taxon>
        <taxon>Embryophyta</taxon>
        <taxon>Tracheophyta</taxon>
        <taxon>Spermatophyta</taxon>
        <taxon>Magnoliopsida</taxon>
        <taxon>Liliopsida</taxon>
        <taxon>Acoraceae</taxon>
        <taxon>Acorus</taxon>
    </lineage>
</organism>
<protein>
    <recommendedName>
        <fullName evidence="8">C2 domain-containing protein</fullName>
    </recommendedName>
</protein>
<evidence type="ECO:0000259" key="8">
    <source>
        <dbReference type="PROSITE" id="PS50004"/>
    </source>
</evidence>
<accession>A0AAV9CE09</accession>
<feature type="transmembrane region" description="Helical" evidence="7">
    <location>
        <begin position="575"/>
        <end position="592"/>
    </location>
</feature>
<evidence type="ECO:0000313" key="9">
    <source>
        <dbReference type="EMBL" id="KAK1287027.1"/>
    </source>
</evidence>
<dbReference type="InterPro" id="IPR013583">
    <property type="entry name" value="MCTP_C"/>
</dbReference>
<dbReference type="PANTHER" id="PTHR31425">
    <property type="entry name" value="PHOSPHORIBOSYLANTHRANILATE TRANSFERASE ISOFORM 1"/>
    <property type="match status" value="1"/>
</dbReference>
<dbReference type="InterPro" id="IPR047255">
    <property type="entry name" value="C2D_MCTP_PRT_plant"/>
</dbReference>
<comment type="subcellular location">
    <subcellularLocation>
        <location evidence="1">Membrane</location>
        <topology evidence="1">Multi-pass membrane protein</topology>
    </subcellularLocation>
</comment>
<dbReference type="Pfam" id="PF08372">
    <property type="entry name" value="PRT_C"/>
    <property type="match status" value="1"/>
</dbReference>
<keyword evidence="6 7" id="KW-0472">Membrane</keyword>
<dbReference type="PANTHER" id="PTHR31425:SF50">
    <property type="entry name" value="FT-INTERACTING PROTEIN 3-RELATED"/>
    <property type="match status" value="1"/>
</dbReference>
<dbReference type="SMART" id="SM00239">
    <property type="entry name" value="C2"/>
    <property type="match status" value="3"/>
</dbReference>
<evidence type="ECO:0000313" key="10">
    <source>
        <dbReference type="Proteomes" id="UP001180020"/>
    </source>
</evidence>
<dbReference type="FunFam" id="2.60.40.150:FF:000119">
    <property type="entry name" value="C2 domain-containing protein"/>
    <property type="match status" value="1"/>
</dbReference>
<dbReference type="FunFam" id="2.60.40.150:FF:000090">
    <property type="entry name" value="C2 domain-containing protein"/>
    <property type="match status" value="1"/>
</dbReference>
<keyword evidence="3 7" id="KW-0812">Transmembrane</keyword>
<reference evidence="9" key="2">
    <citation type="submission" date="2023-06" db="EMBL/GenBank/DDBJ databases">
        <authorList>
            <person name="Ma L."/>
            <person name="Liu K.-W."/>
            <person name="Li Z."/>
            <person name="Hsiao Y.-Y."/>
            <person name="Qi Y."/>
            <person name="Fu T."/>
            <person name="Tang G."/>
            <person name="Zhang D."/>
            <person name="Sun W.-H."/>
            <person name="Liu D.-K."/>
            <person name="Li Y."/>
            <person name="Chen G.-Z."/>
            <person name="Liu X.-D."/>
            <person name="Liao X.-Y."/>
            <person name="Jiang Y.-T."/>
            <person name="Yu X."/>
            <person name="Hao Y."/>
            <person name="Huang J."/>
            <person name="Zhao X.-W."/>
            <person name="Ke S."/>
            <person name="Chen Y.-Y."/>
            <person name="Wu W.-L."/>
            <person name="Hsu J.-L."/>
            <person name="Lin Y.-F."/>
            <person name="Huang M.-D."/>
            <person name="Li C.-Y."/>
            <person name="Huang L."/>
            <person name="Wang Z.-W."/>
            <person name="Zhao X."/>
            <person name="Zhong W.-Y."/>
            <person name="Peng D.-H."/>
            <person name="Ahmad S."/>
            <person name="Lan S."/>
            <person name="Zhang J.-S."/>
            <person name="Tsai W.-C."/>
            <person name="Van De Peer Y."/>
            <person name="Liu Z.-J."/>
        </authorList>
    </citation>
    <scope>NUCLEOTIDE SEQUENCE</scope>
    <source>
        <strain evidence="9">CP</strain>
        <tissue evidence="9">Leaves</tissue>
    </source>
</reference>
<evidence type="ECO:0000256" key="3">
    <source>
        <dbReference type="ARBA" id="ARBA00022692"/>
    </source>
</evidence>
<dbReference type="GO" id="GO:0016020">
    <property type="term" value="C:membrane"/>
    <property type="evidence" value="ECO:0007669"/>
    <property type="project" value="UniProtKB-SubCell"/>
</dbReference>
<dbReference type="Pfam" id="PF00168">
    <property type="entry name" value="C2"/>
    <property type="match status" value="3"/>
</dbReference>
<dbReference type="PROSITE" id="PS50004">
    <property type="entry name" value="C2"/>
    <property type="match status" value="3"/>
</dbReference>
<dbReference type="CDD" id="cd04019">
    <property type="entry name" value="C2C_MCTP_PRT_plant"/>
    <property type="match status" value="1"/>
</dbReference>
<reference evidence="9" key="1">
    <citation type="journal article" date="2023" name="Nat. Commun.">
        <title>Diploid and tetraploid genomes of Acorus and the evolution of monocots.</title>
        <authorList>
            <person name="Ma L."/>
            <person name="Liu K.W."/>
            <person name="Li Z."/>
            <person name="Hsiao Y.Y."/>
            <person name="Qi Y."/>
            <person name="Fu T."/>
            <person name="Tang G.D."/>
            <person name="Zhang D."/>
            <person name="Sun W.H."/>
            <person name="Liu D.K."/>
            <person name="Li Y."/>
            <person name="Chen G.Z."/>
            <person name="Liu X.D."/>
            <person name="Liao X.Y."/>
            <person name="Jiang Y.T."/>
            <person name="Yu X."/>
            <person name="Hao Y."/>
            <person name="Huang J."/>
            <person name="Zhao X.W."/>
            <person name="Ke S."/>
            <person name="Chen Y.Y."/>
            <person name="Wu W.L."/>
            <person name="Hsu J.L."/>
            <person name="Lin Y.F."/>
            <person name="Huang M.D."/>
            <person name="Li C.Y."/>
            <person name="Huang L."/>
            <person name="Wang Z.W."/>
            <person name="Zhao X."/>
            <person name="Zhong W.Y."/>
            <person name="Peng D.H."/>
            <person name="Ahmad S."/>
            <person name="Lan S."/>
            <person name="Zhang J.S."/>
            <person name="Tsai W.C."/>
            <person name="Van de Peer Y."/>
            <person name="Liu Z.J."/>
        </authorList>
    </citation>
    <scope>NUCLEOTIDE SEQUENCE</scope>
    <source>
        <strain evidence="9">CP</strain>
    </source>
</reference>
<dbReference type="Gene3D" id="2.60.40.150">
    <property type="entry name" value="C2 domain"/>
    <property type="match status" value="3"/>
</dbReference>
<feature type="domain" description="C2" evidence="8">
    <location>
        <begin position="184"/>
        <end position="307"/>
    </location>
</feature>
<proteinExistence type="inferred from homology"/>
<dbReference type="InterPro" id="IPR035892">
    <property type="entry name" value="C2_domain_sf"/>
</dbReference>
<dbReference type="Proteomes" id="UP001180020">
    <property type="component" value="Unassembled WGS sequence"/>
</dbReference>
<gene>
    <name evidence="9" type="ORF">QJS10_CPB19g01020</name>
</gene>
<dbReference type="InterPro" id="IPR047258">
    <property type="entry name" value="C2C_MCTP_PRT_plant"/>
</dbReference>
<feature type="domain" description="C2" evidence="8">
    <location>
        <begin position="350"/>
        <end position="475"/>
    </location>
</feature>
<dbReference type="InterPro" id="IPR047257">
    <property type="entry name" value="C2B_MCTP_PRT_plant"/>
</dbReference>
<name>A0AAV9CE09_ACOCL</name>
<evidence type="ECO:0000256" key="1">
    <source>
        <dbReference type="ARBA" id="ARBA00004141"/>
    </source>
</evidence>
<keyword evidence="4" id="KW-0677">Repeat</keyword>
<keyword evidence="10" id="KW-1185">Reference proteome</keyword>
<keyword evidence="5 7" id="KW-1133">Transmembrane helix</keyword>
<comment type="caution">
    <text evidence="9">The sequence shown here is derived from an EMBL/GenBank/DDBJ whole genome shotgun (WGS) entry which is preliminary data.</text>
</comment>
<evidence type="ECO:0000256" key="7">
    <source>
        <dbReference type="SAM" id="Phobius"/>
    </source>
</evidence>